<dbReference type="OrthoDB" id="6555944at2"/>
<feature type="transmembrane region" description="Helical" evidence="1">
    <location>
        <begin position="70"/>
        <end position="92"/>
    </location>
</feature>
<evidence type="ECO:0000256" key="1">
    <source>
        <dbReference type="SAM" id="Phobius"/>
    </source>
</evidence>
<keyword evidence="1" id="KW-0472">Membrane</keyword>
<dbReference type="EMBL" id="QRAP01000002">
    <property type="protein sequence ID" value="RDK96004.1"/>
    <property type="molecule type" value="Genomic_DNA"/>
</dbReference>
<dbReference type="AlphaFoldDB" id="A0A370R252"/>
<name>A0A370R252_9GAMM</name>
<gene>
    <name evidence="2" type="ORF">C8D90_102491</name>
</gene>
<accession>A0A370R252</accession>
<keyword evidence="3" id="KW-1185">Reference proteome</keyword>
<comment type="caution">
    <text evidence="2">The sequence shown here is derived from an EMBL/GenBank/DDBJ whole genome shotgun (WGS) entry which is preliminary data.</text>
</comment>
<sequence>MSPKTPIDTQFIIWVIIGIFSAWGGLVRYLMDIQGARYKWRWMGAISQVIISSFTGLLGGLLIFESGASYYMAFIFSGLFGAMGSTALSYIWRYLFHSSKK</sequence>
<evidence type="ECO:0000313" key="2">
    <source>
        <dbReference type="EMBL" id="RDK96004.1"/>
    </source>
</evidence>
<dbReference type="InterPro" id="IPR032126">
    <property type="entry name" value="LydA_holin"/>
</dbReference>
<protein>
    <submittedName>
        <fullName evidence="2">LydA family holin superfamily III</fullName>
    </submittedName>
</protein>
<keyword evidence="1" id="KW-0812">Transmembrane</keyword>
<feature type="transmembrane region" description="Helical" evidence="1">
    <location>
        <begin position="42"/>
        <end position="64"/>
    </location>
</feature>
<dbReference type="RefSeq" id="WP_115457729.1">
    <property type="nucleotide sequence ID" value="NZ_QRAP01000002.1"/>
</dbReference>
<proteinExistence type="predicted"/>
<dbReference type="Pfam" id="PF16083">
    <property type="entry name" value="Phage_holin_3_3"/>
    <property type="match status" value="1"/>
</dbReference>
<feature type="transmembrane region" description="Helical" evidence="1">
    <location>
        <begin position="12"/>
        <end position="30"/>
    </location>
</feature>
<reference evidence="2 3" key="1">
    <citation type="submission" date="2018-07" db="EMBL/GenBank/DDBJ databases">
        <title>Genomic Encyclopedia of Type Strains, Phase IV (KMG-IV): sequencing the most valuable type-strain genomes for metagenomic binning, comparative biology and taxonomic classification.</title>
        <authorList>
            <person name="Goeker M."/>
        </authorList>
    </citation>
    <scope>NUCLEOTIDE SEQUENCE [LARGE SCALE GENOMIC DNA]</scope>
    <source>
        <strain evidence="2 3">DSM 103736</strain>
    </source>
</reference>
<keyword evidence="1" id="KW-1133">Transmembrane helix</keyword>
<organism evidence="2 3">
    <name type="scientific">Enterobacillus tribolii</name>
    <dbReference type="NCBI Taxonomy" id="1487935"/>
    <lineage>
        <taxon>Bacteria</taxon>
        <taxon>Pseudomonadati</taxon>
        <taxon>Pseudomonadota</taxon>
        <taxon>Gammaproteobacteria</taxon>
        <taxon>Enterobacterales</taxon>
        <taxon>Hafniaceae</taxon>
        <taxon>Enterobacillus</taxon>
    </lineage>
</organism>
<dbReference type="Proteomes" id="UP000254848">
    <property type="component" value="Unassembled WGS sequence"/>
</dbReference>
<evidence type="ECO:0000313" key="3">
    <source>
        <dbReference type="Proteomes" id="UP000254848"/>
    </source>
</evidence>